<dbReference type="EMBL" id="JBHFFA010000004">
    <property type="protein sequence ID" value="KAL2630437.1"/>
    <property type="molecule type" value="Genomic_DNA"/>
</dbReference>
<accession>A0ABD1YI63</accession>
<gene>
    <name evidence="1" type="ORF">R1flu_015123</name>
</gene>
<keyword evidence="2" id="KW-1185">Reference proteome</keyword>
<proteinExistence type="predicted"/>
<organism evidence="1 2">
    <name type="scientific">Riccia fluitans</name>
    <dbReference type="NCBI Taxonomy" id="41844"/>
    <lineage>
        <taxon>Eukaryota</taxon>
        <taxon>Viridiplantae</taxon>
        <taxon>Streptophyta</taxon>
        <taxon>Embryophyta</taxon>
        <taxon>Marchantiophyta</taxon>
        <taxon>Marchantiopsida</taxon>
        <taxon>Marchantiidae</taxon>
        <taxon>Marchantiales</taxon>
        <taxon>Ricciaceae</taxon>
        <taxon>Riccia</taxon>
    </lineage>
</organism>
<comment type="caution">
    <text evidence="1">The sequence shown here is derived from an EMBL/GenBank/DDBJ whole genome shotgun (WGS) entry which is preliminary data.</text>
</comment>
<sequence length="75" mass="8321">MTLGASAKEKCLCFEEIHRVWFAGSRTLLVYPRVCIFFSGILDQGSAPDLLSSWQSNPPRPEPGNHRCGLQILAC</sequence>
<evidence type="ECO:0000313" key="2">
    <source>
        <dbReference type="Proteomes" id="UP001605036"/>
    </source>
</evidence>
<dbReference type="Proteomes" id="UP001605036">
    <property type="component" value="Unassembled WGS sequence"/>
</dbReference>
<protein>
    <submittedName>
        <fullName evidence="1">Uncharacterized protein</fullName>
    </submittedName>
</protein>
<dbReference type="AlphaFoldDB" id="A0ABD1YI63"/>
<reference evidence="1 2" key="1">
    <citation type="submission" date="2024-09" db="EMBL/GenBank/DDBJ databases">
        <title>Chromosome-scale assembly of Riccia fluitans.</title>
        <authorList>
            <person name="Paukszto L."/>
            <person name="Sawicki J."/>
            <person name="Karawczyk K."/>
            <person name="Piernik-Szablinska J."/>
            <person name="Szczecinska M."/>
            <person name="Mazdziarz M."/>
        </authorList>
    </citation>
    <scope>NUCLEOTIDE SEQUENCE [LARGE SCALE GENOMIC DNA]</scope>
    <source>
        <strain evidence="1">Rf_01</strain>
        <tissue evidence="1">Aerial parts of the thallus</tissue>
    </source>
</reference>
<evidence type="ECO:0000313" key="1">
    <source>
        <dbReference type="EMBL" id="KAL2630437.1"/>
    </source>
</evidence>
<name>A0ABD1YI63_9MARC</name>